<gene>
    <name evidence="1" type="primary">hflX</name>
    <name evidence="1" type="ORF">SNEC2469_LOCUS26000</name>
</gene>
<dbReference type="EMBL" id="CAJNJA010052142">
    <property type="protein sequence ID" value="CAE7845760.1"/>
    <property type="molecule type" value="Genomic_DNA"/>
</dbReference>
<dbReference type="AlphaFoldDB" id="A0A813A127"/>
<accession>A0A813A127</accession>
<sequence length="153" mass="16772">MSYVPPEAVPICAADGTGVEDLLHVLDAVIGAQLDKQRRTVKFPQELMPQVMAFLHKNGAVDQESLSIEEDGDSTTAQVWYKQNLRMQPKSVCPTSKQLQNGRCALMPFCPPLAGSAGKQSGEIFNRPENFHAACLLYLCILALVTIVTCRHC</sequence>
<evidence type="ECO:0000313" key="1">
    <source>
        <dbReference type="EMBL" id="CAE7845760.1"/>
    </source>
</evidence>
<comment type="caution">
    <text evidence="1">The sequence shown here is derived from an EMBL/GenBank/DDBJ whole genome shotgun (WGS) entry which is preliminary data.</text>
</comment>
<protein>
    <submittedName>
        <fullName evidence="1">HflX protein</fullName>
    </submittedName>
</protein>
<keyword evidence="2" id="KW-1185">Reference proteome</keyword>
<evidence type="ECO:0000313" key="2">
    <source>
        <dbReference type="Proteomes" id="UP000601435"/>
    </source>
</evidence>
<organism evidence="1 2">
    <name type="scientific">Symbiodinium necroappetens</name>
    <dbReference type="NCBI Taxonomy" id="1628268"/>
    <lineage>
        <taxon>Eukaryota</taxon>
        <taxon>Sar</taxon>
        <taxon>Alveolata</taxon>
        <taxon>Dinophyceae</taxon>
        <taxon>Suessiales</taxon>
        <taxon>Symbiodiniaceae</taxon>
        <taxon>Symbiodinium</taxon>
    </lineage>
</organism>
<proteinExistence type="predicted"/>
<dbReference type="Proteomes" id="UP000601435">
    <property type="component" value="Unassembled WGS sequence"/>
</dbReference>
<reference evidence="1" key="1">
    <citation type="submission" date="2021-02" db="EMBL/GenBank/DDBJ databases">
        <authorList>
            <person name="Dougan E. K."/>
            <person name="Rhodes N."/>
            <person name="Thang M."/>
            <person name="Chan C."/>
        </authorList>
    </citation>
    <scope>NUCLEOTIDE SEQUENCE</scope>
</reference>
<name>A0A813A127_9DINO</name>